<accession>A0A1W6ZBR5</accession>
<evidence type="ECO:0000256" key="3">
    <source>
        <dbReference type="ARBA" id="ARBA00023098"/>
    </source>
</evidence>
<reference evidence="7 8" key="1">
    <citation type="submission" date="2017-05" db="EMBL/GenBank/DDBJ databases">
        <title>Complete and WGS of Bordetella genogroups.</title>
        <authorList>
            <person name="Spilker T."/>
            <person name="LiPuma J."/>
        </authorList>
    </citation>
    <scope>NUCLEOTIDE SEQUENCE [LARGE SCALE GENOMIC DNA]</scope>
    <source>
        <strain evidence="7 8">AU7206</strain>
    </source>
</reference>
<feature type="compositionally biased region" description="Polar residues" evidence="4">
    <location>
        <begin position="197"/>
        <end position="207"/>
    </location>
</feature>
<dbReference type="GO" id="GO:0003847">
    <property type="term" value="F:1-alkyl-2-acetylglycerophosphocholine esterase activity"/>
    <property type="evidence" value="ECO:0007669"/>
    <property type="project" value="TreeGrafter"/>
</dbReference>
<evidence type="ECO:0000313" key="7">
    <source>
        <dbReference type="EMBL" id="ARP94769.1"/>
    </source>
</evidence>
<proteinExistence type="predicted"/>
<dbReference type="PANTHER" id="PTHR10272:SF0">
    <property type="entry name" value="PLATELET-ACTIVATING FACTOR ACETYLHYDROLASE"/>
    <property type="match status" value="1"/>
</dbReference>
<evidence type="ECO:0000259" key="6">
    <source>
        <dbReference type="Pfam" id="PF01738"/>
    </source>
</evidence>
<name>A0A1W6ZBR5_9BORD</name>
<dbReference type="Pfam" id="PF01738">
    <property type="entry name" value="DLH"/>
    <property type="match status" value="1"/>
</dbReference>
<evidence type="ECO:0000256" key="5">
    <source>
        <dbReference type="SAM" id="SignalP"/>
    </source>
</evidence>
<feature type="domain" description="Dienelactone hydrolase" evidence="6">
    <location>
        <begin position="65"/>
        <end position="183"/>
    </location>
</feature>
<organism evidence="7 8">
    <name type="scientific">Bordetella genomosp. 13</name>
    <dbReference type="NCBI Taxonomy" id="463040"/>
    <lineage>
        <taxon>Bacteria</taxon>
        <taxon>Pseudomonadati</taxon>
        <taxon>Pseudomonadota</taxon>
        <taxon>Betaproteobacteria</taxon>
        <taxon>Burkholderiales</taxon>
        <taxon>Alcaligenaceae</taxon>
        <taxon>Bordetella</taxon>
    </lineage>
</organism>
<keyword evidence="1 7" id="KW-0378">Hydrolase</keyword>
<dbReference type="Proteomes" id="UP000194161">
    <property type="component" value="Chromosome"/>
</dbReference>
<dbReference type="InterPro" id="IPR002925">
    <property type="entry name" value="Dienelactn_hydro"/>
</dbReference>
<evidence type="ECO:0000256" key="4">
    <source>
        <dbReference type="SAM" id="MobiDB-lite"/>
    </source>
</evidence>
<dbReference type="InterPro" id="IPR029058">
    <property type="entry name" value="AB_hydrolase_fold"/>
</dbReference>
<dbReference type="SUPFAM" id="SSF53474">
    <property type="entry name" value="alpha/beta-Hydrolases"/>
    <property type="match status" value="1"/>
</dbReference>
<gene>
    <name evidence="7" type="ORF">CAL15_10440</name>
</gene>
<dbReference type="OrthoDB" id="192696at2"/>
<dbReference type="PIRSF" id="PIRSF031982">
    <property type="entry name" value="UCP031982_abhydr"/>
    <property type="match status" value="1"/>
</dbReference>
<dbReference type="AlphaFoldDB" id="A0A1W6ZBR5"/>
<feature type="region of interest" description="Disordered" evidence="4">
    <location>
        <begin position="191"/>
        <end position="215"/>
    </location>
</feature>
<dbReference type="EMBL" id="CP021111">
    <property type="protein sequence ID" value="ARP94769.1"/>
    <property type="molecule type" value="Genomic_DNA"/>
</dbReference>
<evidence type="ECO:0000256" key="1">
    <source>
        <dbReference type="ARBA" id="ARBA00022801"/>
    </source>
</evidence>
<feature type="chain" id="PRO_5012393725" evidence="5">
    <location>
        <begin position="20"/>
        <end position="345"/>
    </location>
</feature>
<keyword evidence="3" id="KW-0443">Lipid metabolism</keyword>
<keyword evidence="8" id="KW-1185">Reference proteome</keyword>
<dbReference type="KEGG" id="bgm:CAL15_10440"/>
<feature type="signal peptide" evidence="5">
    <location>
        <begin position="1"/>
        <end position="19"/>
    </location>
</feature>
<dbReference type="Gene3D" id="3.40.50.1820">
    <property type="entry name" value="alpha/beta hydrolase"/>
    <property type="match status" value="1"/>
</dbReference>
<keyword evidence="5" id="KW-0732">Signal</keyword>
<dbReference type="STRING" id="463040.CAL15_10440"/>
<dbReference type="PANTHER" id="PTHR10272">
    <property type="entry name" value="PLATELET-ACTIVATING FACTOR ACETYLHYDROLASE"/>
    <property type="match status" value="1"/>
</dbReference>
<protein>
    <submittedName>
        <fullName evidence="7">Dienelactone hydrolase</fullName>
    </submittedName>
</protein>
<dbReference type="GO" id="GO:0016042">
    <property type="term" value="P:lipid catabolic process"/>
    <property type="evidence" value="ECO:0007669"/>
    <property type="project" value="UniProtKB-KW"/>
</dbReference>
<evidence type="ECO:0000256" key="2">
    <source>
        <dbReference type="ARBA" id="ARBA00022963"/>
    </source>
</evidence>
<dbReference type="InterPro" id="IPR016986">
    <property type="entry name" value="UCP031982_abhydr"/>
</dbReference>
<dbReference type="RefSeq" id="WP_086078535.1">
    <property type="nucleotide sequence ID" value="NZ_CP021111.1"/>
</dbReference>
<evidence type="ECO:0000313" key="8">
    <source>
        <dbReference type="Proteomes" id="UP000194161"/>
    </source>
</evidence>
<keyword evidence="2" id="KW-0442">Lipid degradation</keyword>
<sequence length="345" mass="35868">MRRLLVLALCAIALHPAWGGEAGWHAGVLRIPVPDGAAGTFNAAVFYPTHEAEASWQAGPFTVNATAGAPPAADRRFPVILLSHGRRGGPLTHRELAASLARAGFIVALPTHVGDASGLPLAPTQAQVLVDRPRQARAALEAVLAHPRLASSADAGRIGMIGFSAGGYTALVLAGARPDFARADAYCRDARDPGSCTRGTDAQQAYSSARPAPPDLTAWQPPVEPRIGALVLMDPLAVMFGPSGLSGVRVPTLLYRPESDAYLGAEANALAVERGLPAAPAVRVVPGAHFVFVDPCPPELASGEPLVCHDAPGVDRASIHREMKAEVARFLHASLAGQRDGRTAP</sequence>